<accession>A0ABQ7AQM1</accession>
<evidence type="ECO:0000313" key="1">
    <source>
        <dbReference type="EMBL" id="KAF3516338.1"/>
    </source>
</evidence>
<evidence type="ECO:0000313" key="2">
    <source>
        <dbReference type="Proteomes" id="UP000266723"/>
    </source>
</evidence>
<keyword evidence="2" id="KW-1185">Reference proteome</keyword>
<dbReference type="EMBL" id="QGKV02001556">
    <property type="protein sequence ID" value="KAF3516338.1"/>
    <property type="molecule type" value="Genomic_DNA"/>
</dbReference>
<organism evidence="1 2">
    <name type="scientific">Brassica cretica</name>
    <name type="common">Mustard</name>
    <dbReference type="NCBI Taxonomy" id="69181"/>
    <lineage>
        <taxon>Eukaryota</taxon>
        <taxon>Viridiplantae</taxon>
        <taxon>Streptophyta</taxon>
        <taxon>Embryophyta</taxon>
        <taxon>Tracheophyta</taxon>
        <taxon>Spermatophyta</taxon>
        <taxon>Magnoliopsida</taxon>
        <taxon>eudicotyledons</taxon>
        <taxon>Gunneridae</taxon>
        <taxon>Pentapetalae</taxon>
        <taxon>rosids</taxon>
        <taxon>malvids</taxon>
        <taxon>Brassicales</taxon>
        <taxon>Brassicaceae</taxon>
        <taxon>Brassiceae</taxon>
        <taxon>Brassica</taxon>
    </lineage>
</organism>
<comment type="caution">
    <text evidence="1">The sequence shown here is derived from an EMBL/GenBank/DDBJ whole genome shotgun (WGS) entry which is preliminary data.</text>
</comment>
<protein>
    <submittedName>
        <fullName evidence="1">Uncharacterized protein</fullName>
    </submittedName>
</protein>
<name>A0ABQ7AQM1_BRACR</name>
<proteinExistence type="predicted"/>
<reference evidence="1 2" key="1">
    <citation type="journal article" date="2020" name="BMC Genomics">
        <title>Intraspecific diversification of the crop wild relative Brassica cretica Lam. using demographic model selection.</title>
        <authorList>
            <person name="Kioukis A."/>
            <person name="Michalopoulou V.A."/>
            <person name="Briers L."/>
            <person name="Pirintsos S."/>
            <person name="Studholme D.J."/>
            <person name="Pavlidis P."/>
            <person name="Sarris P.F."/>
        </authorList>
    </citation>
    <scope>NUCLEOTIDE SEQUENCE [LARGE SCALE GENOMIC DNA]</scope>
    <source>
        <strain evidence="2">cv. PFS-1207/04</strain>
    </source>
</reference>
<sequence length="428" mass="48448">MVAYEGMAGEARRSLESGRGISALNDLITRRLREYPGGRLGARRLWRSRGSPWILRSRLGPGCSRHTLRPFIWDPEVFSLGPGTETGARRRSYRVFPLDPEIVSGPWCIWTLRSCGDPEVVWGPGGLDPEISGWNPEELGGSSLDPEILLIGTRRLWGNPEGLYSAFLGKTATGTCLDFAFCRSEAGHYRVPMLYYTSAGTRSVLIQAHFTLVLWGPRCALGCTGVLGPGGHLGARRLWKSRGFPWILRSRLRPGGSRQTMRPLRPCWNPEVWIRRSLVGTRRFFEVVMTPMRPRLHREAMGEPGGSSLDFMCRTRNSLENLGFLFRSGAYIRTRISLGTRNILFFAGTVLRLPRQDYYWYMFGFRILPLGRWPLSSSYAVFYFCRKSLTGLEGAGVGVMTQVQGLRYFPRLEKQDLDCSLYFTVLLQ</sequence>
<gene>
    <name evidence="1" type="ORF">DY000_02059761</name>
</gene>
<dbReference type="Proteomes" id="UP000266723">
    <property type="component" value="Unassembled WGS sequence"/>
</dbReference>